<feature type="domain" description="SCP" evidence="4">
    <location>
        <begin position="33"/>
        <end position="180"/>
    </location>
</feature>
<dbReference type="SUPFAM" id="SSF55797">
    <property type="entry name" value="PR-1-like"/>
    <property type="match status" value="1"/>
</dbReference>
<dbReference type="Gene3D" id="3.40.33.10">
    <property type="entry name" value="CAP"/>
    <property type="match status" value="1"/>
</dbReference>
<dbReference type="InterPro" id="IPR002413">
    <property type="entry name" value="V5_allergen-like"/>
</dbReference>
<dbReference type="PROSITE" id="PS01009">
    <property type="entry name" value="CRISP_1"/>
    <property type="match status" value="1"/>
</dbReference>
<evidence type="ECO:0000256" key="2">
    <source>
        <dbReference type="SAM" id="MobiDB-lite"/>
    </source>
</evidence>
<dbReference type="PANTHER" id="PTHR10334">
    <property type="entry name" value="CYSTEINE-RICH SECRETORY PROTEIN-RELATED"/>
    <property type="match status" value="1"/>
</dbReference>
<dbReference type="InterPro" id="IPR018244">
    <property type="entry name" value="Allrgn_V5/Tpx1_CS"/>
</dbReference>
<feature type="region of interest" description="Disordered" evidence="2">
    <location>
        <begin position="210"/>
        <end position="232"/>
    </location>
</feature>
<evidence type="ECO:0000256" key="1">
    <source>
        <dbReference type="ARBA" id="ARBA00009923"/>
    </source>
</evidence>
<name>A0ABM3XKV4_ERIEU</name>
<organism evidence="5 6">
    <name type="scientific">Erinaceus europaeus</name>
    <name type="common">Western European hedgehog</name>
    <dbReference type="NCBI Taxonomy" id="9365"/>
    <lineage>
        <taxon>Eukaryota</taxon>
        <taxon>Metazoa</taxon>
        <taxon>Chordata</taxon>
        <taxon>Craniata</taxon>
        <taxon>Vertebrata</taxon>
        <taxon>Euteleostomi</taxon>
        <taxon>Mammalia</taxon>
        <taxon>Eutheria</taxon>
        <taxon>Laurasiatheria</taxon>
        <taxon>Eulipotyphla</taxon>
        <taxon>Erinaceidae</taxon>
        <taxon>Erinaceinae</taxon>
        <taxon>Erinaceus</taxon>
    </lineage>
</organism>
<feature type="chain" id="PRO_5045941962" evidence="3">
    <location>
        <begin position="23"/>
        <end position="250"/>
    </location>
</feature>
<keyword evidence="3" id="KW-0732">Signal</keyword>
<dbReference type="Proteomes" id="UP001652624">
    <property type="component" value="Chromosome 7"/>
</dbReference>
<dbReference type="RefSeq" id="XP_060049442.1">
    <property type="nucleotide sequence ID" value="XM_060193459.1"/>
</dbReference>
<evidence type="ECO:0000256" key="3">
    <source>
        <dbReference type="SAM" id="SignalP"/>
    </source>
</evidence>
<feature type="signal peptide" evidence="3">
    <location>
        <begin position="1"/>
        <end position="22"/>
    </location>
</feature>
<dbReference type="InterPro" id="IPR001283">
    <property type="entry name" value="CRISP-related"/>
</dbReference>
<sequence length="250" mass="27886">MVSKKKWSCWWIINISLQVSQSALNIPLITDPRFIDNCVKAHNKVRAMVSPTAANMKTMSWDHELATLAKSWAMECKFRHNSCLALSYKCGTKYQFVGENIWLGPLRKFTADSAVVAWYNETVFYDYYTHKCSKVCGHYTQVVWANTNKVGCALAMCPNLAGEGAAIFVCDYGPPGNYLRTFPYINGKTCSLCDKDETCVKKLCQRSAKPAETSNSRPSSRPQGSRPAKGSASQQKACSVLALYLLSIFL</sequence>
<reference evidence="6" key="1">
    <citation type="submission" date="2025-08" db="UniProtKB">
        <authorList>
            <consortium name="RefSeq"/>
        </authorList>
    </citation>
    <scope>IDENTIFICATION</scope>
</reference>
<dbReference type="PRINTS" id="PR00838">
    <property type="entry name" value="V5ALLERGEN"/>
</dbReference>
<dbReference type="InterPro" id="IPR035940">
    <property type="entry name" value="CAP_sf"/>
</dbReference>
<dbReference type="PRINTS" id="PR00837">
    <property type="entry name" value="V5TPXLIKE"/>
</dbReference>
<evidence type="ECO:0000313" key="5">
    <source>
        <dbReference type="Proteomes" id="UP001652624"/>
    </source>
</evidence>
<dbReference type="SMART" id="SM00198">
    <property type="entry name" value="SCP"/>
    <property type="match status" value="1"/>
</dbReference>
<proteinExistence type="inferred from homology"/>
<gene>
    <name evidence="6" type="primary">GLIPR1L1</name>
</gene>
<dbReference type="Pfam" id="PF00188">
    <property type="entry name" value="CAP"/>
    <property type="match status" value="1"/>
</dbReference>
<protein>
    <submittedName>
        <fullName evidence="6">GLIPR1-like protein 1</fullName>
    </submittedName>
</protein>
<dbReference type="GeneID" id="103116606"/>
<feature type="compositionally biased region" description="Low complexity" evidence="2">
    <location>
        <begin position="214"/>
        <end position="227"/>
    </location>
</feature>
<accession>A0ABM3XKV4</accession>
<keyword evidence="5" id="KW-1185">Reference proteome</keyword>
<dbReference type="InterPro" id="IPR014044">
    <property type="entry name" value="CAP_dom"/>
</dbReference>
<comment type="similarity">
    <text evidence="1">Belongs to the CRISP family.</text>
</comment>
<evidence type="ECO:0000259" key="4">
    <source>
        <dbReference type="SMART" id="SM00198"/>
    </source>
</evidence>
<evidence type="ECO:0000313" key="6">
    <source>
        <dbReference type="RefSeq" id="XP_060049442.1"/>
    </source>
</evidence>